<dbReference type="Gene3D" id="1.20.1560.10">
    <property type="entry name" value="ABC transporter type 1, transmembrane domain"/>
    <property type="match status" value="1"/>
</dbReference>
<feature type="domain" description="ABC transmembrane type-1" evidence="7">
    <location>
        <begin position="71"/>
        <end position="194"/>
    </location>
</feature>
<name>A0AAV3RBY7_LITER</name>
<gene>
    <name evidence="8" type="ORF">LIER_27340</name>
</gene>
<comment type="caution">
    <text evidence="8">The sequence shown here is derived from an EMBL/GenBank/DDBJ whole genome shotgun (WGS) entry which is preliminary data.</text>
</comment>
<keyword evidence="4 6" id="KW-0472">Membrane</keyword>
<dbReference type="GO" id="GO:0005886">
    <property type="term" value="C:plasma membrane"/>
    <property type="evidence" value="ECO:0007669"/>
    <property type="project" value="TreeGrafter"/>
</dbReference>
<feature type="transmembrane region" description="Helical" evidence="6">
    <location>
        <begin position="68"/>
        <end position="91"/>
    </location>
</feature>
<evidence type="ECO:0000256" key="1">
    <source>
        <dbReference type="ARBA" id="ARBA00004141"/>
    </source>
</evidence>
<comment type="subcellular location">
    <subcellularLocation>
        <location evidence="1">Membrane</location>
        <topology evidence="1">Multi-pass membrane protein</topology>
    </subcellularLocation>
</comment>
<feature type="compositionally biased region" description="Basic and acidic residues" evidence="5">
    <location>
        <begin position="27"/>
        <end position="45"/>
    </location>
</feature>
<dbReference type="GO" id="GO:0005524">
    <property type="term" value="F:ATP binding"/>
    <property type="evidence" value="ECO:0007669"/>
    <property type="project" value="UniProtKB-KW"/>
</dbReference>
<dbReference type="PROSITE" id="PS50929">
    <property type="entry name" value="ABC_TM1F"/>
    <property type="match status" value="1"/>
</dbReference>
<evidence type="ECO:0000256" key="2">
    <source>
        <dbReference type="ARBA" id="ARBA00022692"/>
    </source>
</evidence>
<dbReference type="InterPro" id="IPR011527">
    <property type="entry name" value="ABC1_TM_dom"/>
</dbReference>
<proteinExistence type="predicted"/>
<sequence length="194" mass="21307">MTKENGDHGGKTRVDEASTSKNLSLEMENKDSSGKHESVDKKTNKDKEKTNVVPFYKLFIFADTKDKILMFIGSVAAIGNGLSLPLMTVLFGELIDSFGETQSGDVVEKVSKVSLKFVYLAIGSGVASFFQVSCWMITGERQSARIRGLYLKTILRQDVSFFDMETNTGEVIGRMSGDTVLIQDATGEKVYSCS</sequence>
<keyword evidence="3 6" id="KW-1133">Transmembrane helix</keyword>
<evidence type="ECO:0000313" key="9">
    <source>
        <dbReference type="Proteomes" id="UP001454036"/>
    </source>
</evidence>
<evidence type="ECO:0000256" key="5">
    <source>
        <dbReference type="SAM" id="MobiDB-lite"/>
    </source>
</evidence>
<keyword evidence="8" id="KW-0067">ATP-binding</keyword>
<keyword evidence="9" id="KW-1185">Reference proteome</keyword>
<evidence type="ECO:0000256" key="3">
    <source>
        <dbReference type="ARBA" id="ARBA00022989"/>
    </source>
</evidence>
<dbReference type="PANTHER" id="PTHR24222:SF63">
    <property type="entry name" value="ATP BINDING CASSETTE SUBFAMILY B"/>
    <property type="match status" value="1"/>
</dbReference>
<dbReference type="AlphaFoldDB" id="A0AAV3RBY7"/>
<dbReference type="SUPFAM" id="SSF90123">
    <property type="entry name" value="ABC transporter transmembrane region"/>
    <property type="match status" value="1"/>
</dbReference>
<dbReference type="EMBL" id="BAABME010008774">
    <property type="protein sequence ID" value="GAA0173800.1"/>
    <property type="molecule type" value="Genomic_DNA"/>
</dbReference>
<dbReference type="PANTHER" id="PTHR24222">
    <property type="entry name" value="ABC TRANSPORTER B FAMILY"/>
    <property type="match status" value="1"/>
</dbReference>
<dbReference type="GO" id="GO:0140359">
    <property type="term" value="F:ABC-type transporter activity"/>
    <property type="evidence" value="ECO:0007669"/>
    <property type="project" value="InterPro"/>
</dbReference>
<dbReference type="Proteomes" id="UP001454036">
    <property type="component" value="Unassembled WGS sequence"/>
</dbReference>
<feature type="region of interest" description="Disordered" evidence="5">
    <location>
        <begin position="1"/>
        <end position="45"/>
    </location>
</feature>
<evidence type="ECO:0000256" key="4">
    <source>
        <dbReference type="ARBA" id="ARBA00023136"/>
    </source>
</evidence>
<protein>
    <submittedName>
        <fullName evidence="8">ATP-binding cassette</fullName>
    </submittedName>
</protein>
<dbReference type="InterPro" id="IPR036640">
    <property type="entry name" value="ABC1_TM_sf"/>
</dbReference>
<evidence type="ECO:0000259" key="7">
    <source>
        <dbReference type="PROSITE" id="PS50929"/>
    </source>
</evidence>
<organism evidence="8 9">
    <name type="scientific">Lithospermum erythrorhizon</name>
    <name type="common">Purple gromwell</name>
    <name type="synonym">Lithospermum officinale var. erythrorhizon</name>
    <dbReference type="NCBI Taxonomy" id="34254"/>
    <lineage>
        <taxon>Eukaryota</taxon>
        <taxon>Viridiplantae</taxon>
        <taxon>Streptophyta</taxon>
        <taxon>Embryophyta</taxon>
        <taxon>Tracheophyta</taxon>
        <taxon>Spermatophyta</taxon>
        <taxon>Magnoliopsida</taxon>
        <taxon>eudicotyledons</taxon>
        <taxon>Gunneridae</taxon>
        <taxon>Pentapetalae</taxon>
        <taxon>asterids</taxon>
        <taxon>lamiids</taxon>
        <taxon>Boraginales</taxon>
        <taxon>Boraginaceae</taxon>
        <taxon>Boraginoideae</taxon>
        <taxon>Lithospermeae</taxon>
        <taxon>Lithospermum</taxon>
    </lineage>
</organism>
<dbReference type="Pfam" id="PF00664">
    <property type="entry name" value="ABC_membrane"/>
    <property type="match status" value="1"/>
</dbReference>
<accession>A0AAV3RBY7</accession>
<feature type="compositionally biased region" description="Basic and acidic residues" evidence="5">
    <location>
        <begin position="1"/>
        <end position="18"/>
    </location>
</feature>
<dbReference type="InterPro" id="IPR039421">
    <property type="entry name" value="Type_1_exporter"/>
</dbReference>
<keyword evidence="8" id="KW-0547">Nucleotide-binding</keyword>
<feature type="transmembrane region" description="Helical" evidence="6">
    <location>
        <begin position="117"/>
        <end position="137"/>
    </location>
</feature>
<evidence type="ECO:0000313" key="8">
    <source>
        <dbReference type="EMBL" id="GAA0173800.1"/>
    </source>
</evidence>
<evidence type="ECO:0000256" key="6">
    <source>
        <dbReference type="SAM" id="Phobius"/>
    </source>
</evidence>
<reference evidence="8 9" key="1">
    <citation type="submission" date="2024-01" db="EMBL/GenBank/DDBJ databases">
        <title>The complete chloroplast genome sequence of Lithospermum erythrorhizon: insights into the phylogenetic relationship among Boraginaceae species and the maternal lineages of purple gromwells.</title>
        <authorList>
            <person name="Okada T."/>
            <person name="Watanabe K."/>
        </authorList>
    </citation>
    <scope>NUCLEOTIDE SEQUENCE [LARGE SCALE GENOMIC DNA]</scope>
</reference>
<keyword evidence="2 6" id="KW-0812">Transmembrane</keyword>